<protein>
    <recommendedName>
        <fullName evidence="5">Transport permease protein</fullName>
    </recommendedName>
</protein>
<evidence type="ECO:0000256" key="3">
    <source>
        <dbReference type="ARBA" id="ARBA00022989"/>
    </source>
</evidence>
<dbReference type="PANTHER" id="PTHR43229">
    <property type="entry name" value="NODULATION PROTEIN J"/>
    <property type="match status" value="1"/>
</dbReference>
<evidence type="ECO:0000256" key="1">
    <source>
        <dbReference type="ARBA" id="ARBA00004141"/>
    </source>
</evidence>
<evidence type="ECO:0000259" key="6">
    <source>
        <dbReference type="PROSITE" id="PS51012"/>
    </source>
</evidence>
<feature type="transmembrane region" description="Helical" evidence="5">
    <location>
        <begin position="239"/>
        <end position="259"/>
    </location>
</feature>
<evidence type="ECO:0000256" key="2">
    <source>
        <dbReference type="ARBA" id="ARBA00022692"/>
    </source>
</evidence>
<dbReference type="EMBL" id="PVZS01000015">
    <property type="protein sequence ID" value="PSC04208.1"/>
    <property type="molecule type" value="Genomic_DNA"/>
</dbReference>
<keyword evidence="8" id="KW-1185">Reference proteome</keyword>
<sequence>MAPVGTAAHAWTAMRAIAGREVTRFLRQTGRLISAVVRPTLWLVVFSAGFQNVLGVSITPPYENYVTYDVYMAPGLIGMVLLFQGMQSSLALVFDREVGALRLLLTAPLPRWYVLLCKLVAGALLGVAQAYAFLLVAFLFGVDLPPWGALTVLPALALGAFTLAAVGLLLSVYVRRLENFAGTMNFVIFPAFFFSTALYPLWKVRESGSDWIALAARLNPFTHVVETIRFALYGQVQPLSAAVTLLVGAAAFALAVQGYDPQRGVLGRKPRDDG</sequence>
<accession>A0A2T1HRB9</accession>
<dbReference type="InterPro" id="IPR051784">
    <property type="entry name" value="Nod_factor_ABC_transporter"/>
</dbReference>
<evidence type="ECO:0000313" key="7">
    <source>
        <dbReference type="EMBL" id="PSC04208.1"/>
    </source>
</evidence>
<feature type="domain" description="ABC transmembrane type-2" evidence="6">
    <location>
        <begin position="30"/>
        <end position="262"/>
    </location>
</feature>
<dbReference type="InterPro" id="IPR013525">
    <property type="entry name" value="ABC2_TM"/>
</dbReference>
<dbReference type="Proteomes" id="UP000239772">
    <property type="component" value="Unassembled WGS sequence"/>
</dbReference>
<dbReference type="InterPro" id="IPR022403">
    <property type="entry name" value="Alc_ABC_transptr_permease"/>
</dbReference>
<feature type="transmembrane region" description="Helical" evidence="5">
    <location>
        <begin position="152"/>
        <end position="174"/>
    </location>
</feature>
<organism evidence="7 8">
    <name type="scientific">Alsobacter soli</name>
    <dbReference type="NCBI Taxonomy" id="2109933"/>
    <lineage>
        <taxon>Bacteria</taxon>
        <taxon>Pseudomonadati</taxon>
        <taxon>Pseudomonadota</taxon>
        <taxon>Alphaproteobacteria</taxon>
        <taxon>Hyphomicrobiales</taxon>
        <taxon>Alsobacteraceae</taxon>
        <taxon>Alsobacter</taxon>
    </lineage>
</organism>
<feature type="transmembrane region" description="Helical" evidence="5">
    <location>
        <begin position="70"/>
        <end position="94"/>
    </location>
</feature>
<proteinExistence type="inferred from homology"/>
<keyword evidence="5" id="KW-1003">Cell membrane</keyword>
<name>A0A2T1HRB9_9HYPH</name>
<feature type="transmembrane region" description="Helical" evidence="5">
    <location>
        <begin position="32"/>
        <end position="50"/>
    </location>
</feature>
<evidence type="ECO:0000256" key="4">
    <source>
        <dbReference type="ARBA" id="ARBA00023136"/>
    </source>
</evidence>
<dbReference type="RefSeq" id="WP_106337734.1">
    <property type="nucleotide sequence ID" value="NZ_PVZS01000015.1"/>
</dbReference>
<dbReference type="NCBIfam" id="TIGR03861">
    <property type="entry name" value="phenyl_ABC_PedC"/>
    <property type="match status" value="1"/>
</dbReference>
<dbReference type="Pfam" id="PF01061">
    <property type="entry name" value="ABC2_membrane"/>
    <property type="match status" value="1"/>
</dbReference>
<keyword evidence="5" id="KW-0813">Transport</keyword>
<dbReference type="PROSITE" id="PS51012">
    <property type="entry name" value="ABC_TM2"/>
    <property type="match status" value="1"/>
</dbReference>
<keyword evidence="3 5" id="KW-1133">Transmembrane helix</keyword>
<comment type="subcellular location">
    <subcellularLocation>
        <location evidence="5">Cell inner membrane</location>
        <topology evidence="5">Multi-pass membrane protein</topology>
    </subcellularLocation>
    <subcellularLocation>
        <location evidence="1">Membrane</location>
        <topology evidence="1">Multi-pass membrane protein</topology>
    </subcellularLocation>
</comment>
<evidence type="ECO:0000313" key="8">
    <source>
        <dbReference type="Proteomes" id="UP000239772"/>
    </source>
</evidence>
<keyword evidence="4 5" id="KW-0472">Membrane</keyword>
<dbReference type="InterPro" id="IPR047817">
    <property type="entry name" value="ABC2_TM_bact-type"/>
</dbReference>
<reference evidence="8" key="1">
    <citation type="submission" date="2018-03" db="EMBL/GenBank/DDBJ databases">
        <authorList>
            <person name="Sun L."/>
            <person name="Liu H."/>
            <person name="Chen W."/>
            <person name="Huang K."/>
            <person name="Liu W."/>
            <person name="Gao X."/>
        </authorList>
    </citation>
    <scope>NUCLEOTIDE SEQUENCE [LARGE SCALE GENOMIC DNA]</scope>
    <source>
        <strain evidence="8">SH9</strain>
    </source>
</reference>
<dbReference type="AlphaFoldDB" id="A0A2T1HRB9"/>
<gene>
    <name evidence="7" type="ORF">SLNSH_14520</name>
</gene>
<dbReference type="GO" id="GO:0140359">
    <property type="term" value="F:ABC-type transporter activity"/>
    <property type="evidence" value="ECO:0007669"/>
    <property type="project" value="InterPro"/>
</dbReference>
<dbReference type="PANTHER" id="PTHR43229:SF2">
    <property type="entry name" value="NODULATION PROTEIN J"/>
    <property type="match status" value="1"/>
</dbReference>
<comment type="caution">
    <text evidence="7">The sequence shown here is derived from an EMBL/GenBank/DDBJ whole genome shotgun (WGS) entry which is preliminary data.</text>
</comment>
<feature type="transmembrane region" description="Helical" evidence="5">
    <location>
        <begin position="186"/>
        <end position="202"/>
    </location>
</feature>
<keyword evidence="2 5" id="KW-0812">Transmembrane</keyword>
<evidence type="ECO:0000256" key="5">
    <source>
        <dbReference type="RuleBase" id="RU361157"/>
    </source>
</evidence>
<dbReference type="InterPro" id="IPR000412">
    <property type="entry name" value="ABC_2_transport"/>
</dbReference>
<feature type="transmembrane region" description="Helical" evidence="5">
    <location>
        <begin position="115"/>
        <end position="140"/>
    </location>
</feature>
<dbReference type="OrthoDB" id="9255971at2"/>
<dbReference type="PIRSF" id="PIRSF006648">
    <property type="entry name" value="DrrB"/>
    <property type="match status" value="1"/>
</dbReference>
<comment type="similarity">
    <text evidence="5">Belongs to the ABC-2 integral membrane protein family.</text>
</comment>
<dbReference type="GO" id="GO:0043190">
    <property type="term" value="C:ATP-binding cassette (ABC) transporter complex"/>
    <property type="evidence" value="ECO:0007669"/>
    <property type="project" value="InterPro"/>
</dbReference>